<dbReference type="PANTHER" id="PTHR41339:SF1">
    <property type="entry name" value="SECRETED PROTEIN"/>
    <property type="match status" value="1"/>
</dbReference>
<dbReference type="AlphaFoldDB" id="A0A1N6U2J0"/>
<organism evidence="3 4">
    <name type="scientific">Pontibacter lucknowensis</name>
    <dbReference type="NCBI Taxonomy" id="1077936"/>
    <lineage>
        <taxon>Bacteria</taxon>
        <taxon>Pseudomonadati</taxon>
        <taxon>Bacteroidota</taxon>
        <taxon>Cytophagia</taxon>
        <taxon>Cytophagales</taxon>
        <taxon>Hymenobacteraceae</taxon>
        <taxon>Pontibacter</taxon>
    </lineage>
</organism>
<feature type="region of interest" description="Disordered" evidence="1">
    <location>
        <begin position="260"/>
        <end position="279"/>
    </location>
</feature>
<evidence type="ECO:0000313" key="4">
    <source>
        <dbReference type="Proteomes" id="UP000185924"/>
    </source>
</evidence>
<gene>
    <name evidence="3" type="ORF">SAMN05421545_0630</name>
</gene>
<dbReference type="Proteomes" id="UP000185924">
    <property type="component" value="Unassembled WGS sequence"/>
</dbReference>
<accession>A0A1N6U2J0</accession>
<protein>
    <recommendedName>
        <fullName evidence="5">T9SS C-terminal target domain-containing protein</fullName>
    </recommendedName>
</protein>
<proteinExistence type="predicted"/>
<evidence type="ECO:0000256" key="2">
    <source>
        <dbReference type="SAM" id="SignalP"/>
    </source>
</evidence>
<dbReference type="InterPro" id="IPR011050">
    <property type="entry name" value="Pectin_lyase_fold/virulence"/>
</dbReference>
<name>A0A1N6U2J0_9BACT</name>
<evidence type="ECO:0000313" key="3">
    <source>
        <dbReference type="EMBL" id="SIQ59536.1"/>
    </source>
</evidence>
<dbReference type="STRING" id="1077936.SAMN05421545_0630"/>
<reference evidence="4" key="1">
    <citation type="submission" date="2017-01" db="EMBL/GenBank/DDBJ databases">
        <authorList>
            <person name="Varghese N."/>
            <person name="Submissions S."/>
        </authorList>
    </citation>
    <scope>NUCLEOTIDE SEQUENCE [LARGE SCALE GENOMIC DNA]</scope>
    <source>
        <strain evidence="4">DM9</strain>
    </source>
</reference>
<keyword evidence="2" id="KW-0732">Signal</keyword>
<feature type="chain" id="PRO_5012613703" description="T9SS C-terminal target domain-containing protein" evidence="2">
    <location>
        <begin position="20"/>
        <end position="450"/>
    </location>
</feature>
<dbReference type="RefSeq" id="WP_076420988.1">
    <property type="nucleotide sequence ID" value="NZ_FTNM01000001.1"/>
</dbReference>
<sequence length="450" mass="47671">MKKLFNLLLVAVVSVSLFACDKDDDTDETTPKGIEFTMVQESGMTSVSGSTEENFTMKAGTKYLLKGFVYVKDGATLTIEPGTIIMGDKNSKGTLIVERGGKIMAQGTKEKPIVFTSAQPAGQRAAGDWGGLIILGKAPVNLGNNARIEGGVDREYGGTDANDNSGVLKYVRIEFPGIAFQPDNEINGLTMGGVGSGTTVDYVQVSYCGDDAFEMFGGTVNAKHLIAYKTVDDMFDTDNGYSGKLQFLLGISDPNMADVSGSNGFESDGDAQGSDATPKTSAVFSNVSLFGPRATENTQFNSNFKRGMHIRRNSNIQVHNSLFAGWPTGLLLDGTKSQANATAGTLAIKNTVISGSQNALTVESGSTFDVAAWFNAADKGNSVVADNASLNISGSFNQTARPVFTGNSLQSGASFDGLDNFFERVTYRGAFGSEDWTAGWANFDPNNTAY</sequence>
<feature type="signal peptide" evidence="2">
    <location>
        <begin position="1"/>
        <end position="19"/>
    </location>
</feature>
<dbReference type="EMBL" id="FTNM01000001">
    <property type="protein sequence ID" value="SIQ59536.1"/>
    <property type="molecule type" value="Genomic_DNA"/>
</dbReference>
<dbReference type="OrthoDB" id="1521716at2"/>
<keyword evidence="4" id="KW-1185">Reference proteome</keyword>
<dbReference type="PANTHER" id="PTHR41339">
    <property type="entry name" value="LIPL48"/>
    <property type="match status" value="1"/>
</dbReference>
<evidence type="ECO:0000256" key="1">
    <source>
        <dbReference type="SAM" id="MobiDB-lite"/>
    </source>
</evidence>
<dbReference type="PROSITE" id="PS51257">
    <property type="entry name" value="PROKAR_LIPOPROTEIN"/>
    <property type="match status" value="1"/>
</dbReference>
<dbReference type="SUPFAM" id="SSF51126">
    <property type="entry name" value="Pectin lyase-like"/>
    <property type="match status" value="1"/>
</dbReference>
<evidence type="ECO:0008006" key="5">
    <source>
        <dbReference type="Google" id="ProtNLM"/>
    </source>
</evidence>